<sequence length="75" mass="8300">MNAVSFDCGDCIPVTPGQTVQSVIDDHARCGECEEHAVRILQDQIDIIRQRGHAARQKKWEARVDAAVAEARRAS</sequence>
<proteinExistence type="predicted"/>
<dbReference type="PATRIC" id="fig|1703.6.peg.1461"/>
<protein>
    <submittedName>
        <fullName evidence="1">Uncharacterized protein</fullName>
    </submittedName>
</protein>
<comment type="caution">
    <text evidence="1">The sequence shown here is derived from an EMBL/GenBank/DDBJ whole genome shotgun (WGS) entry which is preliminary data.</text>
</comment>
<keyword evidence="2" id="KW-1185">Reference proteome</keyword>
<accession>A0A0B9A1C6</accession>
<evidence type="ECO:0000313" key="1">
    <source>
        <dbReference type="EMBL" id="KHS52590.1"/>
    </source>
</evidence>
<dbReference type="EMBL" id="JTJZ01000018">
    <property type="protein sequence ID" value="KHS52590.1"/>
    <property type="molecule type" value="Genomic_DNA"/>
</dbReference>
<dbReference type="Proteomes" id="UP000031488">
    <property type="component" value="Unassembled WGS sequence"/>
</dbReference>
<evidence type="ECO:0000313" key="2">
    <source>
        <dbReference type="Proteomes" id="UP000031488"/>
    </source>
</evidence>
<reference evidence="1 2" key="1">
    <citation type="submission" date="2014-11" db="EMBL/GenBank/DDBJ databases">
        <title>Draft Genome Sequence of Brevibacterium linens AE038-8.</title>
        <authorList>
            <person name="Maizel D."/>
            <person name="Utturkar S.M."/>
            <person name="Brown S.D."/>
            <person name="Ferrero M."/>
            <person name="Rosen B.P."/>
        </authorList>
    </citation>
    <scope>NUCLEOTIDE SEQUENCE [LARGE SCALE GENOMIC DNA]</scope>
    <source>
        <strain evidence="1 2">AE038-8</strain>
    </source>
</reference>
<gene>
    <name evidence="1" type="ORF">AE0388_1573</name>
</gene>
<dbReference type="AlphaFoldDB" id="A0A0B9A1C6"/>
<dbReference type="OrthoDB" id="4809646at2"/>
<name>A0A0B9A1C6_BRELN</name>
<dbReference type="RefSeq" id="WP_039208892.1">
    <property type="nucleotide sequence ID" value="NZ_JTJZ01000018.1"/>
</dbReference>
<organism evidence="1 2">
    <name type="scientific">Brevibacterium linens</name>
    <dbReference type="NCBI Taxonomy" id="1703"/>
    <lineage>
        <taxon>Bacteria</taxon>
        <taxon>Bacillati</taxon>
        <taxon>Actinomycetota</taxon>
        <taxon>Actinomycetes</taxon>
        <taxon>Micrococcales</taxon>
        <taxon>Brevibacteriaceae</taxon>
        <taxon>Brevibacterium</taxon>
    </lineage>
</organism>